<gene>
    <name evidence="1" type="ORF">LCGC14_0362540</name>
</gene>
<sequence>MDADKLNKLEIAYALGGDKGHCPDVRELIADYKELLDRNQSVGAQALVDRVTNVIKIHKDAGDINNAEAIGALEIVKLDLYGEICEGEEHEFN</sequence>
<reference evidence="1" key="1">
    <citation type="journal article" date="2015" name="Nature">
        <title>Complex archaea that bridge the gap between prokaryotes and eukaryotes.</title>
        <authorList>
            <person name="Spang A."/>
            <person name="Saw J.H."/>
            <person name="Jorgensen S.L."/>
            <person name="Zaremba-Niedzwiedzka K."/>
            <person name="Martijn J."/>
            <person name="Lind A.E."/>
            <person name="van Eijk R."/>
            <person name="Schleper C."/>
            <person name="Guy L."/>
            <person name="Ettema T.J."/>
        </authorList>
    </citation>
    <scope>NUCLEOTIDE SEQUENCE</scope>
</reference>
<comment type="caution">
    <text evidence="1">The sequence shown here is derived from an EMBL/GenBank/DDBJ whole genome shotgun (WGS) entry which is preliminary data.</text>
</comment>
<accession>A0A0F9VV04</accession>
<dbReference type="AlphaFoldDB" id="A0A0F9VV04"/>
<dbReference type="EMBL" id="LAZR01000282">
    <property type="protein sequence ID" value="KKN77276.1"/>
    <property type="molecule type" value="Genomic_DNA"/>
</dbReference>
<name>A0A0F9VV04_9ZZZZ</name>
<evidence type="ECO:0000313" key="1">
    <source>
        <dbReference type="EMBL" id="KKN77276.1"/>
    </source>
</evidence>
<proteinExistence type="predicted"/>
<protein>
    <submittedName>
        <fullName evidence="1">Uncharacterized protein</fullName>
    </submittedName>
</protein>
<organism evidence="1">
    <name type="scientific">marine sediment metagenome</name>
    <dbReference type="NCBI Taxonomy" id="412755"/>
    <lineage>
        <taxon>unclassified sequences</taxon>
        <taxon>metagenomes</taxon>
        <taxon>ecological metagenomes</taxon>
    </lineage>
</organism>